<evidence type="ECO:0000259" key="2">
    <source>
        <dbReference type="Pfam" id="PF03703"/>
    </source>
</evidence>
<reference evidence="3 4" key="1">
    <citation type="submission" date="2017-04" db="EMBL/GenBank/DDBJ databases">
        <title>Comparative genome analysis of Subtercola boreus.</title>
        <authorList>
            <person name="Cho Y.-J."/>
            <person name="Cho A."/>
            <person name="Kim O.-S."/>
            <person name="Lee J.-I."/>
        </authorList>
    </citation>
    <scope>NUCLEOTIDE SEQUENCE [LARGE SCALE GENOMIC DNA]</scope>
    <source>
        <strain evidence="3 4">P28004</strain>
    </source>
</reference>
<dbReference type="InterPro" id="IPR005182">
    <property type="entry name" value="YdbS-like_PH"/>
</dbReference>
<keyword evidence="1" id="KW-1133">Transmembrane helix</keyword>
<dbReference type="Proteomes" id="UP000257080">
    <property type="component" value="Unassembled WGS sequence"/>
</dbReference>
<dbReference type="PANTHER" id="PTHR37938:SF1">
    <property type="entry name" value="BLL0215 PROTEIN"/>
    <property type="match status" value="1"/>
</dbReference>
<feature type="transmembrane region" description="Helical" evidence="1">
    <location>
        <begin position="35"/>
        <end position="53"/>
    </location>
</feature>
<sequence length="170" mass="18840">MPPSDAHQPGFTSVFRPELPPEQIVARYRAHGRQLFWPTVALVAIAAMSGYFLGRFAEEWQNSAAIVVAAVLVLLFWLVPTLRWLTARCTITTRRVISVRGLLQRERQEASLLRGHDVTLTRRGLQPLFRSGDVTVHSGSEHPLVIRDVPHAGLVVAALAELGDEAYGRA</sequence>
<protein>
    <recommendedName>
        <fullName evidence="2">YdbS-like PH domain-containing protein</fullName>
    </recommendedName>
</protein>
<feature type="domain" description="YdbS-like PH" evidence="2">
    <location>
        <begin position="84"/>
        <end position="152"/>
    </location>
</feature>
<dbReference type="Pfam" id="PF03703">
    <property type="entry name" value="bPH_2"/>
    <property type="match status" value="1"/>
</dbReference>
<keyword evidence="1" id="KW-0472">Membrane</keyword>
<dbReference type="RefSeq" id="WP_116417522.1">
    <property type="nucleotide sequence ID" value="NZ_NBXC01000008.1"/>
</dbReference>
<dbReference type="EMBL" id="NBXE01000008">
    <property type="protein sequence ID" value="RFA28725.1"/>
    <property type="molecule type" value="Genomic_DNA"/>
</dbReference>
<proteinExistence type="predicted"/>
<dbReference type="OrthoDB" id="4990503at2"/>
<keyword evidence="1" id="KW-0812">Transmembrane</keyword>
<evidence type="ECO:0000256" key="1">
    <source>
        <dbReference type="SAM" id="Phobius"/>
    </source>
</evidence>
<accession>A0A3E0WF16</accession>
<dbReference type="AlphaFoldDB" id="A0A3E0WF16"/>
<evidence type="ECO:0000313" key="3">
    <source>
        <dbReference type="EMBL" id="RFA28725.1"/>
    </source>
</evidence>
<organism evidence="3 4">
    <name type="scientific">Subtercola boreus</name>
    <dbReference type="NCBI Taxonomy" id="120213"/>
    <lineage>
        <taxon>Bacteria</taxon>
        <taxon>Bacillati</taxon>
        <taxon>Actinomycetota</taxon>
        <taxon>Actinomycetes</taxon>
        <taxon>Micrococcales</taxon>
        <taxon>Microbacteriaceae</taxon>
        <taxon>Subtercola</taxon>
    </lineage>
</organism>
<evidence type="ECO:0000313" key="4">
    <source>
        <dbReference type="Proteomes" id="UP000257080"/>
    </source>
</evidence>
<feature type="transmembrane region" description="Helical" evidence="1">
    <location>
        <begin position="65"/>
        <end position="85"/>
    </location>
</feature>
<dbReference type="PANTHER" id="PTHR37938">
    <property type="entry name" value="BLL0215 PROTEIN"/>
    <property type="match status" value="1"/>
</dbReference>
<gene>
    <name evidence="3" type="ORF">B7R25_03115</name>
</gene>
<comment type="caution">
    <text evidence="3">The sequence shown here is derived from an EMBL/GenBank/DDBJ whole genome shotgun (WGS) entry which is preliminary data.</text>
</comment>
<name>A0A3E0WF16_9MICO</name>